<dbReference type="Proteomes" id="UP000054729">
    <property type="component" value="Unassembled WGS sequence"/>
</dbReference>
<proteinExistence type="predicted"/>
<comment type="caution">
    <text evidence="2">The sequence shown here is derived from an EMBL/GenBank/DDBJ whole genome shotgun (WGS) entry which is preliminary data.</text>
</comment>
<dbReference type="EMBL" id="LNZB01000060">
    <property type="protein sequence ID" value="KTD74939.1"/>
    <property type="molecule type" value="Genomic_DNA"/>
</dbReference>
<dbReference type="RefSeq" id="WP_058481583.1">
    <property type="nucleotide sequence ID" value="NZ_CAAAIQ010000022.1"/>
</dbReference>
<dbReference type="STRING" id="66969.Lwal_2980"/>
<sequence length="100" mass="11502">MQEKKEEFDIDAELPPMPPTLRRQNAMIPGETTQPRFFDTKTHELVSGNPDLEHKTNKDLVKLLFWQSGRCKPNQLSDMRKNDRSDRDDASASSLVECKA</sequence>
<gene>
    <name evidence="2" type="ORF">Lwal_2980</name>
</gene>
<protein>
    <submittedName>
        <fullName evidence="2">Uncharacterized protein</fullName>
    </submittedName>
</protein>
<dbReference type="AlphaFoldDB" id="A0A0W1A0S4"/>
<evidence type="ECO:0000256" key="1">
    <source>
        <dbReference type="SAM" id="MobiDB-lite"/>
    </source>
</evidence>
<dbReference type="OrthoDB" id="9902319at2"/>
<reference evidence="2 3" key="1">
    <citation type="submission" date="2015-11" db="EMBL/GenBank/DDBJ databases">
        <title>Genomic analysis of 38 Legionella species identifies large and diverse effector repertoires.</title>
        <authorList>
            <person name="Burstein D."/>
            <person name="Amaro F."/>
            <person name="Zusman T."/>
            <person name="Lifshitz Z."/>
            <person name="Cohen O."/>
            <person name="Gilbert J.A."/>
            <person name="Pupko T."/>
            <person name="Shuman H.A."/>
            <person name="Segal G."/>
        </authorList>
    </citation>
    <scope>NUCLEOTIDE SEQUENCE [LARGE SCALE GENOMIC DNA]</scope>
    <source>
        <strain evidence="2 3">ATCC 51914</strain>
    </source>
</reference>
<evidence type="ECO:0000313" key="3">
    <source>
        <dbReference type="Proteomes" id="UP000054729"/>
    </source>
</evidence>
<dbReference type="PATRIC" id="fig|66969.6.peg.3245"/>
<feature type="region of interest" description="Disordered" evidence="1">
    <location>
        <begin position="1"/>
        <end position="35"/>
    </location>
</feature>
<evidence type="ECO:0000313" key="2">
    <source>
        <dbReference type="EMBL" id="KTD74939.1"/>
    </source>
</evidence>
<feature type="compositionally biased region" description="Basic and acidic residues" evidence="1">
    <location>
        <begin position="78"/>
        <end position="90"/>
    </location>
</feature>
<feature type="region of interest" description="Disordered" evidence="1">
    <location>
        <begin position="73"/>
        <end position="100"/>
    </location>
</feature>
<keyword evidence="3" id="KW-1185">Reference proteome</keyword>
<accession>A0A0W1A0S4</accession>
<name>A0A0W1A0S4_9GAMM</name>
<organism evidence="2 3">
    <name type="scientific">Legionella waltersii</name>
    <dbReference type="NCBI Taxonomy" id="66969"/>
    <lineage>
        <taxon>Bacteria</taxon>
        <taxon>Pseudomonadati</taxon>
        <taxon>Pseudomonadota</taxon>
        <taxon>Gammaproteobacteria</taxon>
        <taxon>Legionellales</taxon>
        <taxon>Legionellaceae</taxon>
        <taxon>Legionella</taxon>
    </lineage>
</organism>